<protein>
    <submittedName>
        <fullName evidence="2">Uncharacterized protein</fullName>
    </submittedName>
</protein>
<proteinExistence type="predicted"/>
<accession>A0A371CXF2</accession>
<evidence type="ECO:0000256" key="1">
    <source>
        <dbReference type="SAM" id="MobiDB-lite"/>
    </source>
</evidence>
<keyword evidence="3" id="KW-1185">Reference proteome</keyword>
<feature type="compositionally biased region" description="Basic and acidic residues" evidence="1">
    <location>
        <begin position="223"/>
        <end position="240"/>
    </location>
</feature>
<reference evidence="2 3" key="1">
    <citation type="journal article" date="2018" name="Biotechnol. Biofuels">
        <title>Integrative visual omics of the white-rot fungus Polyporus brumalis exposes the biotechnological potential of its oxidative enzymes for delignifying raw plant biomass.</title>
        <authorList>
            <person name="Miyauchi S."/>
            <person name="Rancon A."/>
            <person name="Drula E."/>
            <person name="Hage H."/>
            <person name="Chaduli D."/>
            <person name="Favel A."/>
            <person name="Grisel S."/>
            <person name="Henrissat B."/>
            <person name="Herpoel-Gimbert I."/>
            <person name="Ruiz-Duenas F.J."/>
            <person name="Chevret D."/>
            <person name="Hainaut M."/>
            <person name="Lin J."/>
            <person name="Wang M."/>
            <person name="Pangilinan J."/>
            <person name="Lipzen A."/>
            <person name="Lesage-Meessen L."/>
            <person name="Navarro D."/>
            <person name="Riley R."/>
            <person name="Grigoriev I.V."/>
            <person name="Zhou S."/>
            <person name="Raouche S."/>
            <person name="Rosso M.N."/>
        </authorList>
    </citation>
    <scope>NUCLEOTIDE SEQUENCE [LARGE SCALE GENOMIC DNA]</scope>
    <source>
        <strain evidence="2 3">BRFM 1820</strain>
    </source>
</reference>
<evidence type="ECO:0000313" key="3">
    <source>
        <dbReference type="Proteomes" id="UP000256964"/>
    </source>
</evidence>
<organism evidence="2 3">
    <name type="scientific">Lentinus brumalis</name>
    <dbReference type="NCBI Taxonomy" id="2498619"/>
    <lineage>
        <taxon>Eukaryota</taxon>
        <taxon>Fungi</taxon>
        <taxon>Dikarya</taxon>
        <taxon>Basidiomycota</taxon>
        <taxon>Agaricomycotina</taxon>
        <taxon>Agaricomycetes</taxon>
        <taxon>Polyporales</taxon>
        <taxon>Polyporaceae</taxon>
        <taxon>Lentinus</taxon>
    </lineage>
</organism>
<feature type="compositionally biased region" description="Polar residues" evidence="1">
    <location>
        <begin position="143"/>
        <end position="152"/>
    </location>
</feature>
<evidence type="ECO:0000313" key="2">
    <source>
        <dbReference type="EMBL" id="RDX44963.1"/>
    </source>
</evidence>
<feature type="region of interest" description="Disordered" evidence="1">
    <location>
        <begin position="1"/>
        <end position="27"/>
    </location>
</feature>
<name>A0A371CXF2_9APHY</name>
<dbReference type="EMBL" id="KZ857443">
    <property type="protein sequence ID" value="RDX44963.1"/>
    <property type="molecule type" value="Genomic_DNA"/>
</dbReference>
<dbReference type="AlphaFoldDB" id="A0A371CXF2"/>
<feature type="compositionally biased region" description="Low complexity" evidence="1">
    <location>
        <begin position="195"/>
        <end position="215"/>
    </location>
</feature>
<feature type="region of interest" description="Disordered" evidence="1">
    <location>
        <begin position="143"/>
        <end position="253"/>
    </location>
</feature>
<feature type="compositionally biased region" description="Basic residues" evidence="1">
    <location>
        <begin position="160"/>
        <end position="183"/>
    </location>
</feature>
<dbReference type="Proteomes" id="UP000256964">
    <property type="component" value="Unassembled WGS sequence"/>
</dbReference>
<gene>
    <name evidence="2" type="ORF">OH76DRAFT_1031465</name>
</gene>
<sequence length="253" mass="28556">MCSTEHEKARRQHQAMGGRGSAAAAAPRPQRYLYASRPAQTRHARRVPVASLSSDSDMARVCMFGPRNAPSCDVTISRFQCRVLRECSFRLRHLVRPPTRGDCCNCVARHVVSFGSAIRSPSSYLACVPRARTQASRCKVRTCTVQSRSISPDPNEHPRAWRRTQSRRLKRRPRRSRSPRRGTHIGEGSRPADQSAARVARSAPSRHASPARRGALGSSWLARTEHARIESRLRLRERLRPTPRQARTGERTR</sequence>